<accession>A0A1J7IEL1</accession>
<proteinExistence type="predicted"/>
<evidence type="ECO:0000256" key="1">
    <source>
        <dbReference type="SAM" id="MobiDB-lite"/>
    </source>
</evidence>
<dbReference type="InParanoid" id="A0A1J7IEL1"/>
<dbReference type="AlphaFoldDB" id="A0A1J7IEL1"/>
<name>A0A1J7IEL1_9PEZI</name>
<evidence type="ECO:0000313" key="3">
    <source>
        <dbReference type="Proteomes" id="UP000182658"/>
    </source>
</evidence>
<organism evidence="2 3">
    <name type="scientific">Coniochaeta ligniaria NRRL 30616</name>
    <dbReference type="NCBI Taxonomy" id="1408157"/>
    <lineage>
        <taxon>Eukaryota</taxon>
        <taxon>Fungi</taxon>
        <taxon>Dikarya</taxon>
        <taxon>Ascomycota</taxon>
        <taxon>Pezizomycotina</taxon>
        <taxon>Sordariomycetes</taxon>
        <taxon>Sordariomycetidae</taxon>
        <taxon>Coniochaetales</taxon>
        <taxon>Coniochaetaceae</taxon>
        <taxon>Coniochaeta</taxon>
    </lineage>
</organism>
<gene>
    <name evidence="2" type="ORF">CONLIGDRAFT_684375</name>
</gene>
<sequence>MAPDGQSTLKRHADEITPDETTPDETTPDEQGGEKRRKISPPNKIEEKSREINIKIHLTDINIDVSFTWWIKEGTTIRDLHKTINRKMQLLAAATTWSEVMVNDLVKTKNSLRTMPEPGKLAKYLGLEPIMAKTRTTMLNLNEYGLDHNLWALVKDIWKCQDPSTWILKLDVAMPN</sequence>
<dbReference type="EMBL" id="KV875101">
    <property type="protein sequence ID" value="OIW25837.1"/>
    <property type="molecule type" value="Genomic_DNA"/>
</dbReference>
<keyword evidence="3" id="KW-1185">Reference proteome</keyword>
<dbReference type="Proteomes" id="UP000182658">
    <property type="component" value="Unassembled WGS sequence"/>
</dbReference>
<feature type="region of interest" description="Disordered" evidence="1">
    <location>
        <begin position="1"/>
        <end position="46"/>
    </location>
</feature>
<feature type="compositionally biased region" description="Acidic residues" evidence="1">
    <location>
        <begin position="16"/>
        <end position="28"/>
    </location>
</feature>
<evidence type="ECO:0000313" key="2">
    <source>
        <dbReference type="EMBL" id="OIW25837.1"/>
    </source>
</evidence>
<reference evidence="2 3" key="1">
    <citation type="submission" date="2016-10" db="EMBL/GenBank/DDBJ databases">
        <title>Draft genome sequence of Coniochaeta ligniaria NRRL30616, a lignocellulolytic fungus for bioabatement of inhibitors in plant biomass hydrolysates.</title>
        <authorList>
            <consortium name="DOE Joint Genome Institute"/>
            <person name="Jimenez D.J."/>
            <person name="Hector R.E."/>
            <person name="Riley R."/>
            <person name="Sun H."/>
            <person name="Grigoriev I.V."/>
            <person name="Van Elsas J.D."/>
            <person name="Nichols N.N."/>
        </authorList>
    </citation>
    <scope>NUCLEOTIDE SEQUENCE [LARGE SCALE GENOMIC DNA]</scope>
    <source>
        <strain evidence="2 3">NRRL 30616</strain>
    </source>
</reference>
<protein>
    <submittedName>
        <fullName evidence="2">Uncharacterized protein</fullName>
    </submittedName>
</protein>